<dbReference type="PATRIC" id="fig|28229.4.peg.2930"/>
<comment type="caution">
    <text evidence="2">The sequence shown here is derived from an EMBL/GenBank/DDBJ whole genome shotgun (WGS) entry which is preliminary data.</text>
</comment>
<evidence type="ECO:0000259" key="1">
    <source>
        <dbReference type="Pfam" id="PF08332"/>
    </source>
</evidence>
<proteinExistence type="predicted"/>
<dbReference type="NCBIfam" id="TIGR02246">
    <property type="entry name" value="SgcJ/EcaC family oxidoreductase"/>
    <property type="match status" value="1"/>
</dbReference>
<dbReference type="AlphaFoldDB" id="A0A099KJ48"/>
<dbReference type="GO" id="GO:0004683">
    <property type="term" value="F:calcium/calmodulin-dependent protein kinase activity"/>
    <property type="evidence" value="ECO:0007669"/>
    <property type="project" value="InterPro"/>
</dbReference>
<dbReference type="SUPFAM" id="SSF54427">
    <property type="entry name" value="NTF2-like"/>
    <property type="match status" value="1"/>
</dbReference>
<evidence type="ECO:0000313" key="3">
    <source>
        <dbReference type="Proteomes" id="UP000029843"/>
    </source>
</evidence>
<dbReference type="CDD" id="cd00531">
    <property type="entry name" value="NTF2_like"/>
    <property type="match status" value="1"/>
</dbReference>
<keyword evidence="2" id="KW-0808">Transferase</keyword>
<reference evidence="2 3" key="1">
    <citation type="submission" date="2014-08" db="EMBL/GenBank/DDBJ databases">
        <title>Genomic and Phenotypic Diversity of Colwellia psychrerythraea strains from Disparate Marine Basins.</title>
        <authorList>
            <person name="Techtmann S.M."/>
            <person name="Stelling S.C."/>
            <person name="Utturkar S.M."/>
            <person name="Alshibli N."/>
            <person name="Harris A."/>
            <person name="Brown S.D."/>
            <person name="Hazen T.C."/>
        </authorList>
    </citation>
    <scope>NUCLEOTIDE SEQUENCE [LARGE SCALE GENOMIC DNA]</scope>
    <source>
        <strain evidence="2 3">ND2E</strain>
    </source>
</reference>
<protein>
    <submittedName>
        <fullName evidence="2">Calcium/calmodulin dependent protein kinase II association-domain protein</fullName>
    </submittedName>
</protein>
<dbReference type="OrthoDB" id="953853at2"/>
<dbReference type="Gene3D" id="3.10.450.50">
    <property type="match status" value="1"/>
</dbReference>
<organism evidence="2 3">
    <name type="scientific">Colwellia psychrerythraea</name>
    <name type="common">Vibrio psychroerythus</name>
    <dbReference type="NCBI Taxonomy" id="28229"/>
    <lineage>
        <taxon>Bacteria</taxon>
        <taxon>Pseudomonadati</taxon>
        <taxon>Pseudomonadota</taxon>
        <taxon>Gammaproteobacteria</taxon>
        <taxon>Alteromonadales</taxon>
        <taxon>Colwelliaceae</taxon>
        <taxon>Colwellia</taxon>
    </lineage>
</organism>
<dbReference type="InterPro" id="IPR011944">
    <property type="entry name" value="Steroid_delta5-4_isomerase"/>
</dbReference>
<dbReference type="RefSeq" id="WP_033094611.1">
    <property type="nucleotide sequence ID" value="NZ_JQED01000040.1"/>
</dbReference>
<feature type="domain" description="Calcium/calmodulin-dependent protein kinase II association-domain" evidence="1">
    <location>
        <begin position="3"/>
        <end position="120"/>
    </location>
</feature>
<dbReference type="EMBL" id="JQED01000040">
    <property type="protein sequence ID" value="KGJ89588.1"/>
    <property type="molecule type" value="Genomic_DNA"/>
</dbReference>
<gene>
    <name evidence="2" type="ORF">ND2E_3779</name>
</gene>
<sequence>MTKQEVTALLIQWFEKLKTNVPKEVTALYATDAVLLPTISNMVRHNHNEIEDYFVQFLANKPSGKLLEQNIRVFNDIAMNSGIYEIKFNDGSCVAARFSFVYQLQDDNWKIIEHHSSRMPE</sequence>
<keyword evidence="2" id="KW-0418">Kinase</keyword>
<dbReference type="Proteomes" id="UP000029843">
    <property type="component" value="Unassembled WGS sequence"/>
</dbReference>
<dbReference type="GO" id="GO:0005516">
    <property type="term" value="F:calmodulin binding"/>
    <property type="evidence" value="ECO:0007669"/>
    <property type="project" value="InterPro"/>
</dbReference>
<dbReference type="InterPro" id="IPR013543">
    <property type="entry name" value="Ca/CaM-dep_prot_kinase-assoc"/>
</dbReference>
<evidence type="ECO:0000313" key="2">
    <source>
        <dbReference type="EMBL" id="KGJ89588.1"/>
    </source>
</evidence>
<dbReference type="InterPro" id="IPR032710">
    <property type="entry name" value="NTF2-like_dom_sf"/>
</dbReference>
<dbReference type="Pfam" id="PF08332">
    <property type="entry name" value="CaMKII_AD"/>
    <property type="match status" value="1"/>
</dbReference>
<accession>A0A099KJ48</accession>
<name>A0A099KJ48_COLPS</name>